<dbReference type="AlphaFoldDB" id="D2S5C7"/>
<protein>
    <recommendedName>
        <fullName evidence="5">Phage integrase family protein</fullName>
    </recommendedName>
</protein>
<dbReference type="InterPro" id="IPR011010">
    <property type="entry name" value="DNA_brk_join_enz"/>
</dbReference>
<dbReference type="STRING" id="526225.Gobs_2544"/>
<reference evidence="3 4" key="1">
    <citation type="journal article" date="2010" name="Stand. Genomic Sci.">
        <title>Complete genome sequence of Geodermatophilus obscurus type strain (G-20).</title>
        <authorList>
            <person name="Ivanova N."/>
            <person name="Sikorski J."/>
            <person name="Jando M."/>
            <person name="Munk C."/>
            <person name="Lapidus A."/>
            <person name="Glavina Del Rio T."/>
            <person name="Copeland A."/>
            <person name="Tice H."/>
            <person name="Cheng J.-F."/>
            <person name="Lucas S."/>
            <person name="Chen F."/>
            <person name="Nolan M."/>
            <person name="Bruce D."/>
            <person name="Goodwin L."/>
            <person name="Pitluck S."/>
            <person name="Mavromatis K."/>
            <person name="Mikhailova N."/>
            <person name="Pati A."/>
            <person name="Chen A."/>
            <person name="Palaniappan K."/>
            <person name="Land M."/>
            <person name="Hauser L."/>
            <person name="Chang Y.-J."/>
            <person name="Jeffries C.D."/>
            <person name="Meincke L."/>
            <person name="Brettin T."/>
            <person name="Detter J.C."/>
            <person name="Detter J.C."/>
            <person name="Rohde M."/>
            <person name="Goeker M."/>
            <person name="Bristow J."/>
            <person name="Eisen J.A."/>
            <person name="Markowitz V."/>
            <person name="Hugenholtz P."/>
            <person name="Kyrpides N.C."/>
            <person name="Klenk H.-P."/>
        </authorList>
    </citation>
    <scope>NUCLEOTIDE SEQUENCE [LARGE SCALE GENOMIC DNA]</scope>
    <source>
        <strain evidence="4">ATCC 25078 / DSM 43160 / JCM 3152 / KCC A-0152 / KCTC 9177 / NBRC 13315 / NRRL B-3577 / G-20</strain>
    </source>
</reference>
<accession>D2S5C7</accession>
<sequence length="97" mass="9993">MLVLSNLDGTHATLLLADGVPVKAVSERSGHASATIPLTVYQHVHPGMGRAAFDRRGGAMPNTPVLQIRTGRVTAGGRDGETRSDSAGCRSGAASAW</sequence>
<organism evidence="3 4">
    <name type="scientific">Geodermatophilus obscurus (strain ATCC 25078 / DSM 43160 / JCM 3152 / CCUG 61914 / KCC A-0152 / KCTC 9177 / NBRC 13315 / NRRL B-3577 / G-20)</name>
    <dbReference type="NCBI Taxonomy" id="526225"/>
    <lineage>
        <taxon>Bacteria</taxon>
        <taxon>Bacillati</taxon>
        <taxon>Actinomycetota</taxon>
        <taxon>Actinomycetes</taxon>
        <taxon>Geodermatophilales</taxon>
        <taxon>Geodermatophilaceae</taxon>
        <taxon>Geodermatophilus</taxon>
    </lineage>
</organism>
<keyword evidence="4" id="KW-1185">Reference proteome</keyword>
<name>D2S5C7_GEOOG</name>
<gene>
    <name evidence="3" type="ordered locus">Gobs_2544</name>
</gene>
<reference evidence="4" key="2">
    <citation type="submission" date="2010-01" db="EMBL/GenBank/DDBJ databases">
        <title>The complete genome of Geodermatophilus obscurus DSM 43160.</title>
        <authorList>
            <consortium name="US DOE Joint Genome Institute (JGI-PGF)"/>
            <person name="Lucas S."/>
            <person name="Copeland A."/>
            <person name="Lapidus A."/>
            <person name="Glavina del Rio T."/>
            <person name="Dalin E."/>
            <person name="Tice H."/>
            <person name="Bruce D."/>
            <person name="Goodwin L."/>
            <person name="Pitluck S."/>
            <person name="Kyrpides N."/>
            <person name="Mavromatis K."/>
            <person name="Ivanova N."/>
            <person name="Munk A.C."/>
            <person name="Brettin T."/>
            <person name="Detter J.C."/>
            <person name="Han C."/>
            <person name="Larimer F."/>
            <person name="Land M."/>
            <person name="Hauser L."/>
            <person name="Markowitz V."/>
            <person name="Cheng J.-F."/>
            <person name="Hugenholtz P."/>
            <person name="Woyke T."/>
            <person name="Wu D."/>
            <person name="Jando M."/>
            <person name="Schneider S."/>
            <person name="Klenk H.-P."/>
            <person name="Eisen J.A."/>
        </authorList>
    </citation>
    <scope>NUCLEOTIDE SEQUENCE [LARGE SCALE GENOMIC DNA]</scope>
    <source>
        <strain evidence="4">ATCC 25078 / DSM 43160 / JCM 3152 / KCC A-0152 / KCTC 9177 / NBRC 13315 / NRRL B-3577 / G-20</strain>
    </source>
</reference>
<dbReference type="GO" id="GO:0003677">
    <property type="term" value="F:DNA binding"/>
    <property type="evidence" value="ECO:0007669"/>
    <property type="project" value="InterPro"/>
</dbReference>
<dbReference type="Proteomes" id="UP000001382">
    <property type="component" value="Chromosome"/>
</dbReference>
<dbReference type="GO" id="GO:0006310">
    <property type="term" value="P:DNA recombination"/>
    <property type="evidence" value="ECO:0007669"/>
    <property type="project" value="UniProtKB-KW"/>
</dbReference>
<proteinExistence type="predicted"/>
<dbReference type="Gene3D" id="1.10.443.10">
    <property type="entry name" value="Intergrase catalytic core"/>
    <property type="match status" value="1"/>
</dbReference>
<dbReference type="HOGENOM" id="CLU_2342750_0_0_11"/>
<evidence type="ECO:0008006" key="5">
    <source>
        <dbReference type="Google" id="ProtNLM"/>
    </source>
</evidence>
<dbReference type="InterPro" id="IPR013762">
    <property type="entry name" value="Integrase-like_cat_sf"/>
</dbReference>
<evidence type="ECO:0000313" key="3">
    <source>
        <dbReference type="EMBL" id="ADB75207.1"/>
    </source>
</evidence>
<evidence type="ECO:0000256" key="1">
    <source>
        <dbReference type="ARBA" id="ARBA00023172"/>
    </source>
</evidence>
<dbReference type="EMBL" id="CP001867">
    <property type="protein sequence ID" value="ADB75207.1"/>
    <property type="molecule type" value="Genomic_DNA"/>
</dbReference>
<evidence type="ECO:0000313" key="4">
    <source>
        <dbReference type="Proteomes" id="UP000001382"/>
    </source>
</evidence>
<evidence type="ECO:0000256" key="2">
    <source>
        <dbReference type="SAM" id="MobiDB-lite"/>
    </source>
</evidence>
<keyword evidence="1" id="KW-0233">DNA recombination</keyword>
<dbReference type="OrthoDB" id="4326943at2"/>
<dbReference type="eggNOG" id="COG0582">
    <property type="taxonomic scope" value="Bacteria"/>
</dbReference>
<dbReference type="KEGG" id="gob:Gobs_2544"/>
<dbReference type="GO" id="GO:0015074">
    <property type="term" value="P:DNA integration"/>
    <property type="evidence" value="ECO:0007669"/>
    <property type="project" value="InterPro"/>
</dbReference>
<dbReference type="SUPFAM" id="SSF56349">
    <property type="entry name" value="DNA breaking-rejoining enzymes"/>
    <property type="match status" value="1"/>
</dbReference>
<feature type="region of interest" description="Disordered" evidence="2">
    <location>
        <begin position="73"/>
        <end position="97"/>
    </location>
</feature>